<feature type="domain" description="DUF7939" evidence="2">
    <location>
        <begin position="444"/>
        <end position="521"/>
    </location>
</feature>
<dbReference type="EMBL" id="JAKIKP010000001">
    <property type="protein sequence ID" value="MCL1141606.1"/>
    <property type="molecule type" value="Genomic_DNA"/>
</dbReference>
<feature type="signal peptide" evidence="1">
    <location>
        <begin position="1"/>
        <end position="18"/>
    </location>
</feature>
<dbReference type="InterPro" id="IPR057699">
    <property type="entry name" value="DUF7939"/>
</dbReference>
<protein>
    <submittedName>
        <fullName evidence="3">BatD family protein</fullName>
    </submittedName>
</protein>
<name>A0A9X1ZT12_9GAMM</name>
<dbReference type="Pfam" id="PF13584">
    <property type="entry name" value="BatD"/>
    <property type="match status" value="1"/>
</dbReference>
<accession>A0A9X1ZT12</accession>
<evidence type="ECO:0000256" key="1">
    <source>
        <dbReference type="SAM" id="SignalP"/>
    </source>
</evidence>
<dbReference type="Pfam" id="PF25607">
    <property type="entry name" value="DUF7939"/>
    <property type="match status" value="1"/>
</dbReference>
<dbReference type="InterPro" id="IPR025738">
    <property type="entry name" value="BatD"/>
</dbReference>
<proteinExistence type="predicted"/>
<keyword evidence="4" id="KW-1185">Reference proteome</keyword>
<gene>
    <name evidence="3" type="ORF">L2672_02665</name>
</gene>
<dbReference type="AlphaFoldDB" id="A0A9X1ZT12"/>
<dbReference type="Proteomes" id="UP001139333">
    <property type="component" value="Unassembled WGS sequence"/>
</dbReference>
<dbReference type="PANTHER" id="PTHR40940:SF1">
    <property type="entry name" value="PROTEIN BATD"/>
    <property type="match status" value="1"/>
</dbReference>
<evidence type="ECO:0000259" key="2">
    <source>
        <dbReference type="Pfam" id="PF25607"/>
    </source>
</evidence>
<sequence length="535" mass="58694">MRLLLSIALLIIAPSVMALTKIEASIEKNPVIEGEYFVLNVTADDDLNAGALDTSELLNDFVVGRTSVGRSTQMINFKTSKETRWQVLISPKKTGQLTIPAFTIDGISSSPILVEVAPKGSQPQASQDLYIEVSTNVDEAYVGQLINYKVKLYLAVELQRGVLSAPEVKGATIKQIGEDIDGTEIVNGRRFRVIERNYGIVAGLPGEIIINGATFSGDVLIETQRRGSMFSFNESIPMQTEADRKVMQIHGYPPSYQGEWLVSDLVTLREVWPDEQSTFEAGSPITRTISLIAMNVDENGLPEIKMPNVKGLKIYPEKPLRQSGIRDGQVLSQYSLTAAIVPTVPGTYTLPEIKVPWWNAQRKQQEYAILPAKTITVVAGQMADNTLTVASAEHPQSAASYWPWLTATFATLWLITLVLWRQASSKKQTITTVTEQPTNLTSDLSAIKKACDSNDVSVIINALQRYFSNQLGSPVSLAQISQLTPALQQAIAQIQSAKYSQQTATIDTQQLLAAIKDYQPKSQKVSRSTIAPLNP</sequence>
<comment type="caution">
    <text evidence="3">The sequence shown here is derived from an EMBL/GenBank/DDBJ whole genome shotgun (WGS) entry which is preliminary data.</text>
</comment>
<feature type="chain" id="PRO_5040882315" evidence="1">
    <location>
        <begin position="19"/>
        <end position="535"/>
    </location>
</feature>
<keyword evidence="1" id="KW-0732">Signal</keyword>
<evidence type="ECO:0000313" key="4">
    <source>
        <dbReference type="Proteomes" id="UP001139333"/>
    </source>
</evidence>
<reference evidence="3" key="1">
    <citation type="submission" date="2022-01" db="EMBL/GenBank/DDBJ databases">
        <title>Whole genome-based taxonomy of the Shewanellaceae.</title>
        <authorList>
            <person name="Martin-Rodriguez A.J."/>
        </authorList>
    </citation>
    <scope>NUCLEOTIDE SEQUENCE</scope>
    <source>
        <strain evidence="3">DSM 16422</strain>
    </source>
</reference>
<evidence type="ECO:0000313" key="3">
    <source>
        <dbReference type="EMBL" id="MCL1141606.1"/>
    </source>
</evidence>
<dbReference type="PANTHER" id="PTHR40940">
    <property type="entry name" value="PROTEIN BATD-RELATED"/>
    <property type="match status" value="1"/>
</dbReference>
<organism evidence="3 4">
    <name type="scientific">Shewanella gaetbuli</name>
    <dbReference type="NCBI Taxonomy" id="220752"/>
    <lineage>
        <taxon>Bacteria</taxon>
        <taxon>Pseudomonadati</taxon>
        <taxon>Pseudomonadota</taxon>
        <taxon>Gammaproteobacteria</taxon>
        <taxon>Alteromonadales</taxon>
        <taxon>Shewanellaceae</taxon>
        <taxon>Shewanella</taxon>
    </lineage>
</organism>